<feature type="non-terminal residue" evidence="1">
    <location>
        <position position="93"/>
    </location>
</feature>
<organism evidence="1">
    <name type="scientific">Pararge aegeria</name>
    <name type="common">speckled wood butterfly</name>
    <dbReference type="NCBI Taxonomy" id="116150"/>
    <lineage>
        <taxon>Eukaryota</taxon>
        <taxon>Metazoa</taxon>
        <taxon>Ecdysozoa</taxon>
        <taxon>Arthropoda</taxon>
        <taxon>Hexapoda</taxon>
        <taxon>Insecta</taxon>
        <taxon>Pterygota</taxon>
        <taxon>Neoptera</taxon>
        <taxon>Endopterygota</taxon>
        <taxon>Lepidoptera</taxon>
        <taxon>Glossata</taxon>
        <taxon>Ditrysia</taxon>
        <taxon>Papilionoidea</taxon>
        <taxon>Nymphalidae</taxon>
        <taxon>Satyrinae</taxon>
        <taxon>Satyrini</taxon>
        <taxon>Parargina</taxon>
        <taxon>Pararge</taxon>
    </lineage>
</organism>
<name>S4PR62_9NEOP</name>
<sequence>MVLRVRRSQRSAELSVVRYVATYEVTSRASRERIVKLTSAQMMMSSNGCVCRSGRSASERNWLSIIPCSIIKDDRVNYALVFCKAETNASRFS</sequence>
<accession>S4PR62</accession>
<protein>
    <submittedName>
        <fullName evidence="1">Uncharacterized protein</fullName>
    </submittedName>
</protein>
<proteinExistence type="predicted"/>
<reference evidence="1" key="2">
    <citation type="submission" date="2013-05" db="EMBL/GenBank/DDBJ databases">
        <authorList>
            <person name="Carter J.-M."/>
            <person name="Baker S.C."/>
            <person name="Pink R."/>
            <person name="Carter D.R.F."/>
            <person name="Collins A."/>
            <person name="Tomlin J."/>
            <person name="Gibbs M."/>
            <person name="Breuker C.J."/>
        </authorList>
    </citation>
    <scope>NUCLEOTIDE SEQUENCE</scope>
    <source>
        <tissue evidence="1">Ovary</tissue>
    </source>
</reference>
<evidence type="ECO:0000313" key="1">
    <source>
        <dbReference type="EMBL" id="JAA91475.1"/>
    </source>
</evidence>
<dbReference type="AlphaFoldDB" id="S4PR62"/>
<reference evidence="1" key="1">
    <citation type="journal article" date="2013" name="BMC Genomics">
        <title>Unscrambling butterfly oogenesis.</title>
        <authorList>
            <person name="Carter J.M."/>
            <person name="Baker S.C."/>
            <person name="Pink R."/>
            <person name="Carter D.R."/>
            <person name="Collins A."/>
            <person name="Tomlin J."/>
            <person name="Gibbs M."/>
            <person name="Breuker C.J."/>
        </authorList>
    </citation>
    <scope>NUCLEOTIDE SEQUENCE</scope>
    <source>
        <tissue evidence="1">Ovary</tissue>
    </source>
</reference>
<dbReference type="EMBL" id="GAIX01001085">
    <property type="protein sequence ID" value="JAA91475.1"/>
    <property type="molecule type" value="Transcribed_RNA"/>
</dbReference>